<sequence length="341" mass="39387">MSRSSGYSLNEDKLLCQIYVDISQDPITGICQSYDQFWVRIEQSYYNLKEESWIYRNKKSLQCRIALVEKAIRKLSGCIRQIENLHPSGTSDINIINQAKMLLMQEPTYKKGFKFDHVWNLMKDFEKFKDIDIGKKKVRGQGSTLQSSESEAPSPTSPIVSSPNLSFFSLNLNENFSSHYTSSERPIGVKKSKLKRSKDEEHAMDPPDLVKTVGKPKTKRTREKDATIKRAGKWAHSRKGTKMTCSKCGETTHNARTCNFVEGEQGETLKRKRGRTEEESEEEPEEKVEEAHREYYDVNNSAPRPTQDEEYHFMSTPGVLQQQYEPFRPARELENDPDIRP</sequence>
<feature type="compositionally biased region" description="Basic and acidic residues" evidence="1">
    <location>
        <begin position="328"/>
        <end position="341"/>
    </location>
</feature>
<dbReference type="Proteomes" id="UP001234989">
    <property type="component" value="Chromosome 11"/>
</dbReference>
<evidence type="ECO:0000256" key="1">
    <source>
        <dbReference type="SAM" id="MobiDB-lite"/>
    </source>
</evidence>
<reference evidence="3" key="1">
    <citation type="submission" date="2023-08" db="EMBL/GenBank/DDBJ databases">
        <title>A de novo genome assembly of Solanum verrucosum Schlechtendal, a Mexican diploid species geographically isolated from the other diploid A-genome species in potato relatives.</title>
        <authorList>
            <person name="Hosaka K."/>
        </authorList>
    </citation>
    <scope>NUCLEOTIDE SEQUENCE</scope>
    <source>
        <tissue evidence="3">Young leaves</tissue>
    </source>
</reference>
<feature type="region of interest" description="Disordered" evidence="1">
    <location>
        <begin position="179"/>
        <end position="235"/>
    </location>
</feature>
<dbReference type="PANTHER" id="PTHR45125">
    <property type="entry name" value="F21J9.4-RELATED"/>
    <property type="match status" value="1"/>
</dbReference>
<feature type="region of interest" description="Disordered" evidence="1">
    <location>
        <begin position="139"/>
        <end position="159"/>
    </location>
</feature>
<organism evidence="3 4">
    <name type="scientific">Solanum verrucosum</name>
    <dbReference type="NCBI Taxonomy" id="315347"/>
    <lineage>
        <taxon>Eukaryota</taxon>
        <taxon>Viridiplantae</taxon>
        <taxon>Streptophyta</taxon>
        <taxon>Embryophyta</taxon>
        <taxon>Tracheophyta</taxon>
        <taxon>Spermatophyta</taxon>
        <taxon>Magnoliopsida</taxon>
        <taxon>eudicotyledons</taxon>
        <taxon>Gunneridae</taxon>
        <taxon>Pentapetalae</taxon>
        <taxon>asterids</taxon>
        <taxon>lamiids</taxon>
        <taxon>Solanales</taxon>
        <taxon>Solanaceae</taxon>
        <taxon>Solanoideae</taxon>
        <taxon>Solaneae</taxon>
        <taxon>Solanum</taxon>
    </lineage>
</organism>
<evidence type="ECO:0000313" key="3">
    <source>
        <dbReference type="EMBL" id="WMV53884.1"/>
    </source>
</evidence>
<feature type="domain" description="No apical meristem-associated C-terminal" evidence="2">
    <location>
        <begin position="111"/>
        <end position="216"/>
    </location>
</feature>
<accession>A0AAF0ZYV4</accession>
<feature type="compositionally biased region" description="Low complexity" evidence="1">
    <location>
        <begin position="147"/>
        <end position="159"/>
    </location>
</feature>
<dbReference type="AlphaFoldDB" id="A0AAF0ZYV4"/>
<name>A0AAF0ZYV4_SOLVR</name>
<dbReference type="PANTHER" id="PTHR45125:SF3">
    <property type="entry name" value="NO-APICAL-MERISTEM-ASSOCIATED CARBOXY-TERMINAL DOMAIN PROTEIN"/>
    <property type="match status" value="1"/>
</dbReference>
<feature type="region of interest" description="Disordered" evidence="1">
    <location>
        <begin position="318"/>
        <end position="341"/>
    </location>
</feature>
<dbReference type="Pfam" id="PF14303">
    <property type="entry name" value="NAM-associated"/>
    <property type="match status" value="1"/>
</dbReference>
<gene>
    <name evidence="3" type="ORF">MTR67_047269</name>
</gene>
<evidence type="ECO:0000259" key="2">
    <source>
        <dbReference type="Pfam" id="PF14303"/>
    </source>
</evidence>
<dbReference type="InterPro" id="IPR029466">
    <property type="entry name" value="NAM-associated_C"/>
</dbReference>
<evidence type="ECO:0000313" key="4">
    <source>
        <dbReference type="Proteomes" id="UP001234989"/>
    </source>
</evidence>
<proteinExistence type="predicted"/>
<protein>
    <recommendedName>
        <fullName evidence="2">No apical meristem-associated C-terminal domain-containing protein</fullName>
    </recommendedName>
</protein>
<keyword evidence="4" id="KW-1185">Reference proteome</keyword>
<feature type="compositionally biased region" description="Acidic residues" evidence="1">
    <location>
        <begin position="278"/>
        <end position="288"/>
    </location>
</feature>
<feature type="region of interest" description="Disordered" evidence="1">
    <location>
        <begin position="266"/>
        <end position="291"/>
    </location>
</feature>
<dbReference type="EMBL" id="CP133622">
    <property type="protein sequence ID" value="WMV53884.1"/>
    <property type="molecule type" value="Genomic_DNA"/>
</dbReference>